<gene>
    <name evidence="3" type="ORF">E6C50_12645</name>
</gene>
<feature type="chain" id="PRO_5020693600" evidence="1">
    <location>
        <begin position="20"/>
        <end position="135"/>
    </location>
</feature>
<dbReference type="InterPro" id="IPR018637">
    <property type="entry name" value="DUF2059"/>
</dbReference>
<dbReference type="Pfam" id="PF09832">
    <property type="entry name" value="DUF2059"/>
    <property type="match status" value="1"/>
</dbReference>
<keyword evidence="4" id="KW-1185">Reference proteome</keyword>
<accession>A0A4S3ZTP4</accession>
<keyword evidence="1" id="KW-0732">Signal</keyword>
<evidence type="ECO:0000313" key="3">
    <source>
        <dbReference type="EMBL" id="THF49086.1"/>
    </source>
</evidence>
<feature type="domain" description="DUF2059" evidence="2">
    <location>
        <begin position="74"/>
        <end position="127"/>
    </location>
</feature>
<reference evidence="3 4" key="1">
    <citation type="submission" date="2019-04" db="EMBL/GenBank/DDBJ databases">
        <title>Flavobacterium sp. nov. isolated from construction timber.</title>
        <authorList>
            <person name="Lin S.-Y."/>
            <person name="Chang C.-T."/>
            <person name="Young C.-C."/>
        </authorList>
    </citation>
    <scope>NUCLEOTIDE SEQUENCE [LARGE SCALE GENOMIC DNA]</scope>
    <source>
        <strain evidence="3 4">CC-CTC003</strain>
    </source>
</reference>
<name>A0A4S3ZTP4_9FLAO</name>
<dbReference type="RefSeq" id="WP_136403594.1">
    <property type="nucleotide sequence ID" value="NZ_SSNZ01000006.1"/>
</dbReference>
<dbReference type="EMBL" id="SSNZ01000006">
    <property type="protein sequence ID" value="THF49086.1"/>
    <property type="molecule type" value="Genomic_DNA"/>
</dbReference>
<organism evidence="3 4">
    <name type="scientific">Flavobacterium supellecticarium</name>
    <dbReference type="NCBI Taxonomy" id="2565924"/>
    <lineage>
        <taxon>Bacteria</taxon>
        <taxon>Pseudomonadati</taxon>
        <taxon>Bacteroidota</taxon>
        <taxon>Flavobacteriia</taxon>
        <taxon>Flavobacteriales</taxon>
        <taxon>Flavobacteriaceae</taxon>
        <taxon>Flavobacterium</taxon>
    </lineage>
</organism>
<dbReference type="OrthoDB" id="1143459at2"/>
<evidence type="ECO:0000256" key="1">
    <source>
        <dbReference type="SAM" id="SignalP"/>
    </source>
</evidence>
<dbReference type="AlphaFoldDB" id="A0A4S3ZTP4"/>
<dbReference type="Proteomes" id="UP000307507">
    <property type="component" value="Unassembled WGS sequence"/>
</dbReference>
<sequence length="135" mass="15178">MKKIVLTFALVLAAQIGMAQTNEAFKKDVLKVIEVTGSASQMKLAKDQILKMIPKEKQAAFLVEFDASLPSLYDKIAKVYMEEYSHDDIKQILKFYETPVGKKMTDKAGVIAEKNMAASQEWGSSLQGMMMKYMQ</sequence>
<comment type="caution">
    <text evidence="3">The sequence shown here is derived from an EMBL/GenBank/DDBJ whole genome shotgun (WGS) entry which is preliminary data.</text>
</comment>
<feature type="signal peptide" evidence="1">
    <location>
        <begin position="1"/>
        <end position="19"/>
    </location>
</feature>
<evidence type="ECO:0000259" key="2">
    <source>
        <dbReference type="Pfam" id="PF09832"/>
    </source>
</evidence>
<proteinExistence type="predicted"/>
<evidence type="ECO:0000313" key="4">
    <source>
        <dbReference type="Proteomes" id="UP000307507"/>
    </source>
</evidence>
<protein>
    <submittedName>
        <fullName evidence="3">DUF2059 domain-containing protein</fullName>
    </submittedName>
</protein>